<dbReference type="AlphaFoldDB" id="A0A3G1B3H6"/>
<gene>
    <name evidence="1" type="ORF">SU86_002710</name>
</gene>
<protein>
    <submittedName>
        <fullName evidence="1">Uncharacterized protein</fullName>
    </submittedName>
</protein>
<accession>A0A3G1B3H6</accession>
<dbReference type="Proteomes" id="UP000266745">
    <property type="component" value="Chromosome"/>
</dbReference>
<reference evidence="1 2" key="1">
    <citation type="journal article" date="2016" name="Sci. Rep.">
        <title>A novel ammonia-oxidizing archaeon from wastewater treatment plant: Its enrichment, physiological and genomic characteristics.</title>
        <authorList>
            <person name="Li Y."/>
            <person name="Ding K."/>
            <person name="Wen X."/>
            <person name="Zhang B."/>
            <person name="Shen B."/>
            <person name="Yang Y."/>
        </authorList>
    </citation>
    <scope>NUCLEOTIDE SEQUENCE [LARGE SCALE GENOMIC DNA]</scope>
    <source>
        <strain evidence="1 2">SAT1</strain>
    </source>
</reference>
<dbReference type="EMBL" id="CP011097">
    <property type="protein sequence ID" value="AJZ75471.1"/>
    <property type="molecule type" value="Genomic_DNA"/>
</dbReference>
<name>A0A3G1B3H6_9ARCH</name>
<proteinExistence type="predicted"/>
<evidence type="ECO:0000313" key="1">
    <source>
        <dbReference type="EMBL" id="AJZ75471.1"/>
    </source>
</evidence>
<dbReference type="KEGG" id="tah:SU86_002710"/>
<evidence type="ECO:0000313" key="2">
    <source>
        <dbReference type="Proteomes" id="UP000266745"/>
    </source>
</evidence>
<sequence>MMNARSLLAIILVSLTIMISSAGLSNADITILGKGHAPIYVSDKSADDYDLNNDALVDYYFRAHYTGNSNQVYKVDYKLIDECVDGSTYGDATLKLGFSTTDIFFFDRTWFTNFDVWTQWFKSNDSNKRVDLVSLTHGQLPIPFPTSGDDVIQNNDKKRGSFIHKQSIPELDGQAGWEGSVFFRGSPGEYYLWTIHPAGGISGCDRFAAIGIPIIIN</sequence>
<keyword evidence="2" id="KW-1185">Reference proteome</keyword>
<organism evidence="1 2">
    <name type="scientific">Candidatus Nitrosotenuis cloacae</name>
    <dbReference type="NCBI Taxonomy" id="1603555"/>
    <lineage>
        <taxon>Archaea</taxon>
        <taxon>Nitrososphaerota</taxon>
        <taxon>Candidatus Nitrosotenuis</taxon>
    </lineage>
</organism>